<dbReference type="PROSITE" id="PS51208">
    <property type="entry name" value="AUTOTRANSPORTER"/>
    <property type="match status" value="1"/>
</dbReference>
<proteinExistence type="predicted"/>
<feature type="compositionally biased region" description="Pro residues" evidence="2">
    <location>
        <begin position="1257"/>
        <end position="1287"/>
    </location>
</feature>
<dbReference type="EMBL" id="FMUI01000019">
    <property type="protein sequence ID" value="SCX62590.1"/>
    <property type="molecule type" value="Genomic_DNA"/>
</dbReference>
<dbReference type="InterPro" id="IPR013425">
    <property type="entry name" value="Autotrns_rpt"/>
</dbReference>
<sequence>MERIVKPNSGKLGRQFAAPSKLDMTRYPSSGLNSVPNMKTTLTRLSCAVRLTFPVLLFFTGIPGVMAVNITQNTLYDKPVNDITDGLKFDPNSVLEITAGAGTVNITNGSGPYAVEMDSAYLWLHGGSLNGAGDLLLKGQSHIQFGGAQIGDAPALTNGYGGTLSFGNLVTSTGAGTSTSINIDDAQSVIVANSINLQSETSQYLQTGGTTTVAHDMSILPSGGAASGGLSVSGSAILNVGDNLTANLADSVMGVHIADGAIVNVGGDFTLSNERTLYDINATANNALIRNADVHVKGDMNLNGMHAGDTALQIHGGSSAHHVVIDGNINLNASVAGNNMKTVLGNNAWVDVENNIALNSVSGANNTLYIGNVLTNERNHIDASRIVMSGMGDNKVIFNNSYSTQSNDDGYVFNMQILGEGSVEYQSGHTTLGLESDYSGDTLISGGLVTINHTKALGSNTITINTDANDATKGLEIAGMDHYAFTNKMIGTGMTTVSGDVIIFINKNTYAGTWNITGKAAASRDLLFSDNAFGSGTMNIAANGEFTAQTDAAFEFNNHLTGTGDFIADNNHNSFNFTANVGRDFSGDVYLRNNDFLLGGVNTAALTQAILHVENGNTTVGTGTQSIGGLAFNGGTMVFGDVGSLPLVEAPGNVDVSGRGTIQISNSSSLQHAPPDTSNPLMQQDEADVVRQLVESQQAVTGAGGNLLLVDENGLAVSAETEHDVTQNGQTVAKGHYDYRLTSGNSADGMYINYGLTELELLGQGNDALTLNAEGNSGNAADLSAKVSGSGDLQINTDTAVSLSNRDNNYTGTTRIVAGELQLANDHTLGNTSLVDMASATVLDIHGYQQTLGAVESEQGSRIDLAGGTLTVTKGGDIAGALTGSGALNFTSGQMTIHGDNTALSADITIDSGASVTLDNTQGLGTAGIDTSGFLKFNSTSGRFENPLSNNGIVVLNDSNIQFTADNSHFGGTVEIHDGSQLTVNTGDQLTFASIINDGTLRLVTGSDWTVQNSVTGSGGLEKGGFGLITLSQAAALYTGETNIRTGGLQFGSPEEPFTLESSHVNIYQDAALIGNGAVAGDVTNAGTLSIGSGTTNQAARAVGDVLTINGNLNNSGTVQIGAATSGKAPGNQLVVKGDYQGSNGVINFNTVLADDSAATETLRVEGDTSGTTKVSVNNVGGTGLPTLNGIRLIQVNGHSAGRFTQQGRIVAGAYEYMLTRGNGQDHAHWYLSNQMPEDVPPDPEDPPTDPEDPPGEPEQPPTEPGQPPSEQPDPDPTPSQPEPPQSTTPVNRPEGGSYTENLAAANRMFAFRLQESAGENQADNAPQDDTAESGMWMHQAGTRNRSRDGSGQLKTASTQYVVMLGGDLVHWRDDRQGRGRAGVMAGYGNNRSNTHSDISGYDADGRVNGYTAGAYGAWYADDVDKTGLYVGTWVQYSWFTNSVSGEELSAETYHAKGVSASVETAWNWKAAEFSASNGSRTIWHIQPQAQAIWMGVKAEDHREANGTRVSGHGSNALQTRLGIRSWLNSYGNENNQHGRTLQPFIEANWIHNTQRFATRMDGETISQAGAENVGEVKIGISGRLNPQLSLWGNVGHQFGGKSYSSTQATLGVRYEFK</sequence>
<dbReference type="InterPro" id="IPR005546">
    <property type="entry name" value="Autotransporte_beta"/>
</dbReference>
<name>A0A1G4ZAE2_9ENTR</name>
<dbReference type="InterPro" id="IPR006315">
    <property type="entry name" value="OM_autotransptr_brl_dom"/>
</dbReference>
<keyword evidence="1" id="KW-0732">Signal</keyword>
<dbReference type="SUPFAM" id="SSF103515">
    <property type="entry name" value="Autotransporter"/>
    <property type="match status" value="1"/>
</dbReference>
<dbReference type="InterPro" id="IPR036709">
    <property type="entry name" value="Autotransporte_beta_dom_sf"/>
</dbReference>
<evidence type="ECO:0000256" key="3">
    <source>
        <dbReference type="SAM" id="Phobius"/>
    </source>
</evidence>
<feature type="domain" description="Autotransporter" evidence="4">
    <location>
        <begin position="1329"/>
        <end position="1617"/>
    </location>
</feature>
<dbReference type="Proteomes" id="UP000183569">
    <property type="component" value="Unassembled WGS sequence"/>
</dbReference>
<evidence type="ECO:0000256" key="2">
    <source>
        <dbReference type="SAM" id="MobiDB-lite"/>
    </source>
</evidence>
<gene>
    <name evidence="5" type="ORF">SAMN02927897_04357</name>
</gene>
<dbReference type="PANTHER" id="PTHR12338">
    <property type="entry name" value="AUTOTRANSPORTER"/>
    <property type="match status" value="1"/>
</dbReference>
<keyword evidence="3" id="KW-0812">Transmembrane</keyword>
<dbReference type="GO" id="GO:0019867">
    <property type="term" value="C:outer membrane"/>
    <property type="evidence" value="ECO:0007669"/>
    <property type="project" value="InterPro"/>
</dbReference>
<keyword evidence="3" id="KW-0472">Membrane</keyword>
<dbReference type="InterPro" id="IPR050909">
    <property type="entry name" value="Bact_Autotransporter_VF"/>
</dbReference>
<evidence type="ECO:0000313" key="6">
    <source>
        <dbReference type="Proteomes" id="UP000183569"/>
    </source>
</evidence>
<organism evidence="5 6">
    <name type="scientific">Kosakonia sacchari</name>
    <dbReference type="NCBI Taxonomy" id="1158459"/>
    <lineage>
        <taxon>Bacteria</taxon>
        <taxon>Pseudomonadati</taxon>
        <taxon>Pseudomonadota</taxon>
        <taxon>Gammaproteobacteria</taxon>
        <taxon>Enterobacterales</taxon>
        <taxon>Enterobacteriaceae</taxon>
        <taxon>Kosakonia</taxon>
    </lineage>
</organism>
<dbReference type="CDD" id="cd01344">
    <property type="entry name" value="PL2_Passenger_AT"/>
    <property type="match status" value="1"/>
</dbReference>
<dbReference type="Pfam" id="PF03797">
    <property type="entry name" value="Autotransporter"/>
    <property type="match status" value="1"/>
</dbReference>
<dbReference type="NCBIfam" id="TIGR02601">
    <property type="entry name" value="autotrns_rpt"/>
    <property type="match status" value="1"/>
</dbReference>
<protein>
    <submittedName>
        <fullName evidence="5">Autotransporter family porin</fullName>
    </submittedName>
</protein>
<evidence type="ECO:0000256" key="1">
    <source>
        <dbReference type="ARBA" id="ARBA00022729"/>
    </source>
</evidence>
<dbReference type="SMART" id="SM00869">
    <property type="entry name" value="Autotransporter"/>
    <property type="match status" value="1"/>
</dbReference>
<feature type="region of interest" description="Disordered" evidence="2">
    <location>
        <begin position="1234"/>
        <end position="1299"/>
    </location>
</feature>
<dbReference type="Gene3D" id="2.40.128.130">
    <property type="entry name" value="Autotransporter beta-domain"/>
    <property type="match status" value="1"/>
</dbReference>
<evidence type="ECO:0000313" key="5">
    <source>
        <dbReference type="EMBL" id="SCX62590.1"/>
    </source>
</evidence>
<dbReference type="Pfam" id="PF18883">
    <property type="entry name" value="AC_1"/>
    <property type="match status" value="1"/>
</dbReference>
<dbReference type="InterPro" id="IPR043990">
    <property type="entry name" value="AC_1"/>
</dbReference>
<comment type="caution">
    <text evidence="5">The sequence shown here is derived from an EMBL/GenBank/DDBJ whole genome shotgun (WGS) entry which is preliminary data.</text>
</comment>
<reference evidence="5 6" key="1">
    <citation type="submission" date="2016-10" db="EMBL/GenBank/DDBJ databases">
        <authorList>
            <person name="Varghese N."/>
            <person name="Submissions S."/>
        </authorList>
    </citation>
    <scope>NUCLEOTIDE SEQUENCE [LARGE SCALE GENOMIC DNA]</scope>
    <source>
        <strain evidence="5 6">CGMCC 1.12102</strain>
    </source>
</reference>
<accession>A0A1G4ZAE2</accession>
<feature type="compositionally biased region" description="Acidic residues" evidence="2">
    <location>
        <begin position="1240"/>
        <end position="1256"/>
    </location>
</feature>
<dbReference type="PANTHER" id="PTHR12338:SF5">
    <property type="entry name" value="ANTIGEN 43-RELATED"/>
    <property type="match status" value="1"/>
</dbReference>
<feature type="transmembrane region" description="Helical" evidence="3">
    <location>
        <begin position="47"/>
        <end position="68"/>
    </location>
</feature>
<dbReference type="InterPro" id="IPR012332">
    <property type="entry name" value="Autotransporter_pectin_lyase_C"/>
</dbReference>
<dbReference type="InterPro" id="IPR011050">
    <property type="entry name" value="Pectin_lyase_fold/virulence"/>
</dbReference>
<evidence type="ECO:0000259" key="4">
    <source>
        <dbReference type="PROSITE" id="PS51208"/>
    </source>
</evidence>
<dbReference type="NCBIfam" id="TIGR01414">
    <property type="entry name" value="autotrans_barl"/>
    <property type="match status" value="1"/>
</dbReference>
<dbReference type="SUPFAM" id="SSF51126">
    <property type="entry name" value="Pectin lyase-like"/>
    <property type="match status" value="1"/>
</dbReference>
<dbReference type="Gene3D" id="2.160.20.20">
    <property type="match status" value="1"/>
</dbReference>
<keyword evidence="3" id="KW-1133">Transmembrane helix</keyword>